<dbReference type="InterPro" id="IPR012349">
    <property type="entry name" value="Split_barrel_FMN-bd"/>
</dbReference>
<name>A0A6N7Z6C9_9PSEU</name>
<dbReference type="SUPFAM" id="SSF50475">
    <property type="entry name" value="FMN-binding split barrel"/>
    <property type="match status" value="1"/>
</dbReference>
<comment type="caution">
    <text evidence="2">The sequence shown here is derived from an EMBL/GenBank/DDBJ whole genome shotgun (WGS) entry which is preliminary data.</text>
</comment>
<dbReference type="AlphaFoldDB" id="A0A6N7Z6C9"/>
<dbReference type="EMBL" id="WMBA01000059">
    <property type="protein sequence ID" value="MTD58053.1"/>
    <property type="molecule type" value="Genomic_DNA"/>
</dbReference>
<organism evidence="2 3">
    <name type="scientific">Amycolatopsis pithecellobii</name>
    <dbReference type="NCBI Taxonomy" id="664692"/>
    <lineage>
        <taxon>Bacteria</taxon>
        <taxon>Bacillati</taxon>
        <taxon>Actinomycetota</taxon>
        <taxon>Actinomycetes</taxon>
        <taxon>Pseudonocardiales</taxon>
        <taxon>Pseudonocardiaceae</taxon>
        <taxon>Amycolatopsis</taxon>
    </lineage>
</organism>
<keyword evidence="2" id="KW-0560">Oxidoreductase</keyword>
<gene>
    <name evidence="2" type="ORF">GKO32_29340</name>
</gene>
<dbReference type="Pfam" id="PF01243">
    <property type="entry name" value="PNPOx_N"/>
    <property type="match status" value="1"/>
</dbReference>
<protein>
    <submittedName>
        <fullName evidence="2">PPOX class F420-dependent oxidoreductase</fullName>
        <ecNumber evidence="2">1.-.-.-</ecNumber>
    </submittedName>
</protein>
<sequence length="140" mass="15403">MFTDFELEYLAGQRVGRLSTSQPDGTLQINPVGFGVNRQLGTIDIGGFNLTHSRKYRNVLDNGRAAFVVDDVFSVDPWRVRFLEIRGHAEAIAEPADSQDQAQLGPIIRLHPARILSLGLRPGDLDVDPHSAGILSRKVS</sequence>
<keyword evidence="3" id="KW-1185">Reference proteome</keyword>
<dbReference type="EC" id="1.-.-.-" evidence="2"/>
<feature type="domain" description="Pyridoxamine 5'-phosphate oxidase N-terminal" evidence="1">
    <location>
        <begin position="8"/>
        <end position="102"/>
    </location>
</feature>
<proteinExistence type="predicted"/>
<evidence type="ECO:0000313" key="3">
    <source>
        <dbReference type="Proteomes" id="UP000440096"/>
    </source>
</evidence>
<dbReference type="Gene3D" id="2.30.110.10">
    <property type="entry name" value="Electron Transport, Fmn-binding Protein, Chain A"/>
    <property type="match status" value="1"/>
</dbReference>
<evidence type="ECO:0000259" key="1">
    <source>
        <dbReference type="Pfam" id="PF01243"/>
    </source>
</evidence>
<dbReference type="InterPro" id="IPR011576">
    <property type="entry name" value="Pyridox_Oxase_N"/>
</dbReference>
<dbReference type="RefSeq" id="WP_312868733.1">
    <property type="nucleotide sequence ID" value="NZ_WMBA01000059.1"/>
</dbReference>
<dbReference type="InterPro" id="IPR024031">
    <property type="entry name" value="MSMEG_5819/OxyR"/>
</dbReference>
<dbReference type="NCBIfam" id="TIGR04023">
    <property type="entry name" value="PPOX_MSMEG_5819"/>
    <property type="match status" value="1"/>
</dbReference>
<dbReference type="Proteomes" id="UP000440096">
    <property type="component" value="Unassembled WGS sequence"/>
</dbReference>
<dbReference type="GO" id="GO:0016491">
    <property type="term" value="F:oxidoreductase activity"/>
    <property type="evidence" value="ECO:0007669"/>
    <property type="project" value="UniProtKB-KW"/>
</dbReference>
<reference evidence="2 3" key="1">
    <citation type="submission" date="2019-11" db="EMBL/GenBank/DDBJ databases">
        <title>Draft genome of Amycolatopsis RM579.</title>
        <authorList>
            <person name="Duangmal K."/>
            <person name="Mingma R."/>
        </authorList>
    </citation>
    <scope>NUCLEOTIDE SEQUENCE [LARGE SCALE GENOMIC DNA]</scope>
    <source>
        <strain evidence="2 3">RM579</strain>
    </source>
</reference>
<accession>A0A6N7Z6C9</accession>
<evidence type="ECO:0000313" key="2">
    <source>
        <dbReference type="EMBL" id="MTD58053.1"/>
    </source>
</evidence>